<evidence type="ECO:0000313" key="3">
    <source>
        <dbReference type="EMBL" id="GAA4637072.1"/>
    </source>
</evidence>
<feature type="transmembrane region" description="Helical" evidence="2">
    <location>
        <begin position="317"/>
        <end position="334"/>
    </location>
</feature>
<keyword evidence="2" id="KW-0472">Membrane</keyword>
<organism evidence="3 4">
    <name type="scientific">Actinoallomurus vinaceus</name>
    <dbReference type="NCBI Taxonomy" id="1080074"/>
    <lineage>
        <taxon>Bacteria</taxon>
        <taxon>Bacillati</taxon>
        <taxon>Actinomycetota</taxon>
        <taxon>Actinomycetes</taxon>
        <taxon>Streptosporangiales</taxon>
        <taxon>Thermomonosporaceae</taxon>
        <taxon>Actinoallomurus</taxon>
    </lineage>
</organism>
<keyword evidence="4" id="KW-1185">Reference proteome</keyword>
<dbReference type="EMBL" id="BAABHK010000019">
    <property type="protein sequence ID" value="GAA4637072.1"/>
    <property type="molecule type" value="Genomic_DNA"/>
</dbReference>
<reference evidence="4" key="1">
    <citation type="journal article" date="2019" name="Int. J. Syst. Evol. Microbiol.">
        <title>The Global Catalogue of Microorganisms (GCM) 10K type strain sequencing project: providing services to taxonomists for standard genome sequencing and annotation.</title>
        <authorList>
            <consortium name="The Broad Institute Genomics Platform"/>
            <consortium name="The Broad Institute Genome Sequencing Center for Infectious Disease"/>
            <person name="Wu L."/>
            <person name="Ma J."/>
        </authorList>
    </citation>
    <scope>NUCLEOTIDE SEQUENCE [LARGE SCALE GENOMIC DNA]</scope>
    <source>
        <strain evidence="4">JCM 17939</strain>
    </source>
</reference>
<feature type="transmembrane region" description="Helical" evidence="2">
    <location>
        <begin position="203"/>
        <end position="222"/>
    </location>
</feature>
<feature type="transmembrane region" description="Helical" evidence="2">
    <location>
        <begin position="482"/>
        <end position="500"/>
    </location>
</feature>
<evidence type="ECO:0008006" key="5">
    <source>
        <dbReference type="Google" id="ProtNLM"/>
    </source>
</evidence>
<feature type="transmembrane region" description="Helical" evidence="2">
    <location>
        <begin position="388"/>
        <end position="406"/>
    </location>
</feature>
<evidence type="ECO:0000256" key="2">
    <source>
        <dbReference type="SAM" id="Phobius"/>
    </source>
</evidence>
<keyword evidence="2" id="KW-1133">Transmembrane helix</keyword>
<proteinExistence type="predicted"/>
<evidence type="ECO:0000313" key="4">
    <source>
        <dbReference type="Proteomes" id="UP001501442"/>
    </source>
</evidence>
<feature type="transmembrane region" description="Helical" evidence="2">
    <location>
        <begin position="68"/>
        <end position="89"/>
    </location>
</feature>
<feature type="transmembrane region" description="Helical" evidence="2">
    <location>
        <begin position="228"/>
        <end position="247"/>
    </location>
</feature>
<sequence>MKVKITATRAPGSRDRYSPDSMDDIDGGPGASRADLLFARLTVAPVILLVSWLVVGLPLLMAGVFRPWAAIPLFVVVAAVALTFGLRAVRPAGRTPGRFSWWPLAGVLAVAVAFGALQLVMCSQQIVVRRDPASYFNFATWLEGHGSLPIPQMRWAFGGGDGALTYGSPAFYQRGGVLVPQFMAGMPLIVTPGGWLGGSYATLAMMPLIGALALISFAGVTARLIGPRWAPVAALALGLTWPMMMISRSIYSETGALILMFGGLALILDAMRSGRRMPALLGGLALGLTILVRIDGIRDVLPVLAFAGLLLALRRRVGLPLLAGLTVGVGAGLLEAVVMSRPYLHYLGASLRPLLYIAAAVIVATALASLAIRRWGLPDLTRFRLPDLAVPATFAMLAFFAARPMFQIVRRVPHNLDDRVNAAFIAALQRTAHLPLDPNRQYNELSLHWVAWYIGVPAVLLAAVGAALVLRDLLRRRRPDWLLPYALIVWTTVATLWRPGITPDHPWASRRLIGMVIPGLLLFALWAVAWAARRVRRLRPGRPFWLGPGRSVGVGWSGVSAAVGALLILVPTAIASAPMTFARTEEREVSQAQKMCDAIGPNASVLIIERVTGDRFSQLIRGMCHTPTARVTVRPGFKTAPDEDVMRIVRKVAAAGRRPVLLGADGSDVSPYGPVRRVFHIHTRRDSSTLVSAPQGTWSLTINVWMSDPMYRG</sequence>
<feature type="transmembrane region" description="Helical" evidence="2">
    <location>
        <begin position="354"/>
        <end position="376"/>
    </location>
</feature>
<feature type="region of interest" description="Disordered" evidence="1">
    <location>
        <begin position="1"/>
        <end position="24"/>
    </location>
</feature>
<accession>A0ABP8UTT2</accession>
<feature type="transmembrane region" description="Helical" evidence="2">
    <location>
        <begin position="254"/>
        <end position="271"/>
    </location>
</feature>
<protein>
    <recommendedName>
        <fullName evidence="5">Glycosyltransferase RgtA/B/C/D-like domain-containing protein</fullName>
    </recommendedName>
</protein>
<keyword evidence="2" id="KW-0812">Transmembrane</keyword>
<feature type="transmembrane region" description="Helical" evidence="2">
    <location>
        <begin position="553"/>
        <end position="574"/>
    </location>
</feature>
<feature type="transmembrane region" description="Helical" evidence="2">
    <location>
        <begin position="450"/>
        <end position="470"/>
    </location>
</feature>
<name>A0ABP8UTT2_9ACTN</name>
<gene>
    <name evidence="3" type="ORF">GCM10023196_089400</name>
</gene>
<dbReference type="Proteomes" id="UP001501442">
    <property type="component" value="Unassembled WGS sequence"/>
</dbReference>
<evidence type="ECO:0000256" key="1">
    <source>
        <dbReference type="SAM" id="MobiDB-lite"/>
    </source>
</evidence>
<feature type="transmembrane region" description="Helical" evidence="2">
    <location>
        <begin position="512"/>
        <end position="532"/>
    </location>
</feature>
<comment type="caution">
    <text evidence="3">The sequence shown here is derived from an EMBL/GenBank/DDBJ whole genome shotgun (WGS) entry which is preliminary data.</text>
</comment>
<feature type="transmembrane region" description="Helical" evidence="2">
    <location>
        <begin position="41"/>
        <end position="62"/>
    </location>
</feature>
<feature type="transmembrane region" description="Helical" evidence="2">
    <location>
        <begin position="101"/>
        <end position="121"/>
    </location>
</feature>